<dbReference type="CDD" id="cd15482">
    <property type="entry name" value="Sialidase_non-viral"/>
    <property type="match status" value="1"/>
</dbReference>
<dbReference type="EMBL" id="CAFBLS010000122">
    <property type="protein sequence ID" value="CAB4878000.1"/>
    <property type="molecule type" value="Genomic_DNA"/>
</dbReference>
<protein>
    <submittedName>
        <fullName evidence="1">Unannotated protein</fullName>
    </submittedName>
</protein>
<dbReference type="InterPro" id="IPR023296">
    <property type="entry name" value="Glyco_hydro_beta-prop_sf"/>
</dbReference>
<gene>
    <name evidence="1" type="ORF">UFOPK3402_01063</name>
</gene>
<name>A0A6J7EA03_9ZZZZ</name>
<dbReference type="Gene3D" id="2.115.10.20">
    <property type="entry name" value="Glycosyl hydrolase domain, family 43"/>
    <property type="match status" value="1"/>
</dbReference>
<dbReference type="AlphaFoldDB" id="A0A6J7EA03"/>
<proteinExistence type="predicted"/>
<sequence>MPGDPCSTPGLVKVLGSGTIECLNGSWAPSMKQPGGAAASPTGPAASTATAAEIFASVGPVLTQDTFASTAKQVADPSAVRLPDGRVRIFAWVNPTGLRTATSTDQTGTTFVADATNPLPTMAGQPRVVRVDATSVRLFTVAGGNINAAISHDNGITFADEGPVITTAQAGFEPGTLSLVKQGRQYRAYFSNLEKPGERAARVMKTATSTDMLHWTVGPTLSMSGSHPFALIDAKGRIALYYAADRGTSYGVFVSTSKNGTSFSKEKLVMAGAGDPDIISAGKNKWLMYYGTEVSPAMGFGVMAAKSIGNAIP</sequence>
<reference evidence="1" key="1">
    <citation type="submission" date="2020-05" db="EMBL/GenBank/DDBJ databases">
        <authorList>
            <person name="Chiriac C."/>
            <person name="Salcher M."/>
            <person name="Ghai R."/>
            <person name="Kavagutti S V."/>
        </authorList>
    </citation>
    <scope>NUCLEOTIDE SEQUENCE</scope>
</reference>
<evidence type="ECO:0000313" key="1">
    <source>
        <dbReference type="EMBL" id="CAB4878000.1"/>
    </source>
</evidence>
<organism evidence="1">
    <name type="scientific">freshwater metagenome</name>
    <dbReference type="NCBI Taxonomy" id="449393"/>
    <lineage>
        <taxon>unclassified sequences</taxon>
        <taxon>metagenomes</taxon>
        <taxon>ecological metagenomes</taxon>
    </lineage>
</organism>
<accession>A0A6J7EA03</accession>
<dbReference type="SUPFAM" id="SSF75005">
    <property type="entry name" value="Arabinanase/levansucrase/invertase"/>
    <property type="match status" value="1"/>
</dbReference>